<dbReference type="SUPFAM" id="SSF47473">
    <property type="entry name" value="EF-hand"/>
    <property type="match status" value="1"/>
</dbReference>
<feature type="non-terminal residue" evidence="3">
    <location>
        <position position="1"/>
    </location>
</feature>
<name>A0A1E7FAJ4_9STRA</name>
<gene>
    <name evidence="3" type="ORF">FRACYDRAFT_154598</name>
</gene>
<dbReference type="Proteomes" id="UP000095751">
    <property type="component" value="Unassembled WGS sequence"/>
</dbReference>
<dbReference type="KEGG" id="fcy:FRACYDRAFT_154598"/>
<evidence type="ECO:0000256" key="1">
    <source>
        <dbReference type="ARBA" id="ARBA00022837"/>
    </source>
</evidence>
<evidence type="ECO:0000313" key="3">
    <source>
        <dbReference type="EMBL" id="OEU15188.1"/>
    </source>
</evidence>
<dbReference type="InterPro" id="IPR011992">
    <property type="entry name" value="EF-hand-dom_pair"/>
</dbReference>
<proteinExistence type="predicted"/>
<feature type="domain" description="EF-hand" evidence="2">
    <location>
        <begin position="10"/>
        <end position="45"/>
    </location>
</feature>
<organism evidence="3 4">
    <name type="scientific">Fragilariopsis cylindrus CCMP1102</name>
    <dbReference type="NCBI Taxonomy" id="635003"/>
    <lineage>
        <taxon>Eukaryota</taxon>
        <taxon>Sar</taxon>
        <taxon>Stramenopiles</taxon>
        <taxon>Ochrophyta</taxon>
        <taxon>Bacillariophyta</taxon>
        <taxon>Bacillariophyceae</taxon>
        <taxon>Bacillariophycidae</taxon>
        <taxon>Bacillariales</taxon>
        <taxon>Bacillariaceae</taxon>
        <taxon>Fragilariopsis</taxon>
    </lineage>
</organism>
<dbReference type="AlphaFoldDB" id="A0A1E7FAJ4"/>
<accession>A0A1E7FAJ4</accession>
<reference evidence="3 4" key="1">
    <citation type="submission" date="2016-09" db="EMBL/GenBank/DDBJ databases">
        <title>Extensive genetic diversity and differential bi-allelic expression allows diatom success in the polar Southern Ocean.</title>
        <authorList>
            <consortium name="DOE Joint Genome Institute"/>
            <person name="Mock T."/>
            <person name="Otillar R.P."/>
            <person name="Strauss J."/>
            <person name="Dupont C."/>
            <person name="Frickenhaus S."/>
            <person name="Maumus F."/>
            <person name="Mcmullan M."/>
            <person name="Sanges R."/>
            <person name="Schmutz J."/>
            <person name="Toseland A."/>
            <person name="Valas R."/>
            <person name="Veluchamy A."/>
            <person name="Ward B.J."/>
            <person name="Allen A."/>
            <person name="Barry K."/>
            <person name="Falciatore A."/>
            <person name="Ferrante M."/>
            <person name="Fortunato A.E."/>
            <person name="Gloeckner G."/>
            <person name="Gruber A."/>
            <person name="Hipkin R."/>
            <person name="Janech M."/>
            <person name="Kroth P."/>
            <person name="Leese F."/>
            <person name="Lindquist E."/>
            <person name="Lyon B.R."/>
            <person name="Martin J."/>
            <person name="Mayer C."/>
            <person name="Parker M."/>
            <person name="Quesneville H."/>
            <person name="Raymond J."/>
            <person name="Uhlig C."/>
            <person name="Valentin K.U."/>
            <person name="Worden A.Z."/>
            <person name="Armbrust E.V."/>
            <person name="Bowler C."/>
            <person name="Green B."/>
            <person name="Moulton V."/>
            <person name="Van Oosterhout C."/>
            <person name="Grigoriev I."/>
        </authorList>
    </citation>
    <scope>NUCLEOTIDE SEQUENCE [LARGE SCALE GENOMIC DNA]</scope>
    <source>
        <strain evidence="3 4">CCMP1102</strain>
    </source>
</reference>
<dbReference type="EMBL" id="KV784359">
    <property type="protein sequence ID" value="OEU15188.1"/>
    <property type="molecule type" value="Genomic_DNA"/>
</dbReference>
<protein>
    <recommendedName>
        <fullName evidence="2">EF-hand domain-containing protein</fullName>
    </recommendedName>
</protein>
<dbReference type="InterPro" id="IPR002048">
    <property type="entry name" value="EF_hand_dom"/>
</dbReference>
<dbReference type="Gene3D" id="1.10.238.10">
    <property type="entry name" value="EF-hand"/>
    <property type="match status" value="1"/>
</dbReference>
<dbReference type="InterPro" id="IPR018247">
    <property type="entry name" value="EF_Hand_1_Ca_BS"/>
</dbReference>
<dbReference type="InParanoid" id="A0A1E7FAJ4"/>
<dbReference type="GO" id="GO:0005509">
    <property type="term" value="F:calcium ion binding"/>
    <property type="evidence" value="ECO:0007669"/>
    <property type="project" value="InterPro"/>
</dbReference>
<dbReference type="PROSITE" id="PS50222">
    <property type="entry name" value="EF_HAND_2"/>
    <property type="match status" value="1"/>
</dbReference>
<evidence type="ECO:0000259" key="2">
    <source>
        <dbReference type="PROSITE" id="PS50222"/>
    </source>
</evidence>
<feature type="non-terminal residue" evidence="3">
    <location>
        <position position="78"/>
    </location>
</feature>
<keyword evidence="1" id="KW-0106">Calcium</keyword>
<keyword evidence="4" id="KW-1185">Reference proteome</keyword>
<dbReference type="PROSITE" id="PS00018">
    <property type="entry name" value="EF_HAND_1"/>
    <property type="match status" value="1"/>
</dbReference>
<sequence>QKGNWMTYLSSGLGSDNLFRSIDTNHDKTIQVKELHVFLESVDFKGVHPRAFKILNELAHDHELDMEEFKSWLILATK</sequence>
<evidence type="ECO:0000313" key="4">
    <source>
        <dbReference type="Proteomes" id="UP000095751"/>
    </source>
</evidence>